<dbReference type="PROSITE" id="PS00211">
    <property type="entry name" value="ABC_TRANSPORTER_1"/>
    <property type="match status" value="1"/>
</dbReference>
<dbReference type="PROSITE" id="PS50893">
    <property type="entry name" value="ABC_TRANSPORTER_2"/>
    <property type="match status" value="1"/>
</dbReference>
<comment type="subcellular location">
    <subcellularLocation>
        <location evidence="1">Cell membrane</location>
        <topology evidence="1">Multi-pass membrane protein</topology>
    </subcellularLocation>
</comment>
<dbReference type="Gene3D" id="1.20.1560.10">
    <property type="entry name" value="ABC transporter type 1, transmembrane domain"/>
    <property type="match status" value="1"/>
</dbReference>
<dbReference type="InterPro" id="IPR039421">
    <property type="entry name" value="Type_1_exporter"/>
</dbReference>
<dbReference type="GO" id="GO:0034040">
    <property type="term" value="F:ATPase-coupled lipid transmembrane transporter activity"/>
    <property type="evidence" value="ECO:0007669"/>
    <property type="project" value="InterPro"/>
</dbReference>
<feature type="domain" description="ABC transporter" evidence="12">
    <location>
        <begin position="339"/>
        <end position="574"/>
    </location>
</feature>
<feature type="transmembrane region" description="Helical" evidence="11">
    <location>
        <begin position="245"/>
        <end position="264"/>
    </location>
</feature>
<keyword evidence="6 14" id="KW-0067">ATP-binding</keyword>
<proteinExistence type="predicted"/>
<accession>A0A2K8L2I9</accession>
<evidence type="ECO:0000256" key="4">
    <source>
        <dbReference type="ARBA" id="ARBA00022692"/>
    </source>
</evidence>
<evidence type="ECO:0000313" key="15">
    <source>
        <dbReference type="Proteomes" id="UP000231637"/>
    </source>
</evidence>
<organism evidence="14 15">
    <name type="scientific">Mariprofundus ferrinatatus</name>
    <dbReference type="NCBI Taxonomy" id="1921087"/>
    <lineage>
        <taxon>Bacteria</taxon>
        <taxon>Pseudomonadati</taxon>
        <taxon>Pseudomonadota</taxon>
        <taxon>Candidatius Mariprofundia</taxon>
        <taxon>Mariprofundales</taxon>
        <taxon>Mariprofundaceae</taxon>
        <taxon>Mariprofundus</taxon>
    </lineage>
</organism>
<feature type="transmembrane region" description="Helical" evidence="11">
    <location>
        <begin position="148"/>
        <end position="178"/>
    </location>
</feature>
<evidence type="ECO:0000256" key="10">
    <source>
        <dbReference type="ARBA" id="ARBA00023136"/>
    </source>
</evidence>
<dbReference type="CDD" id="cd18552">
    <property type="entry name" value="ABC_6TM_MsbA_like"/>
    <property type="match status" value="1"/>
</dbReference>
<evidence type="ECO:0000259" key="13">
    <source>
        <dbReference type="PROSITE" id="PS50929"/>
    </source>
</evidence>
<gene>
    <name evidence="14" type="ORF">Ga0123462_0593</name>
</gene>
<dbReference type="OrthoDB" id="5298313at2"/>
<evidence type="ECO:0000256" key="3">
    <source>
        <dbReference type="ARBA" id="ARBA00022475"/>
    </source>
</evidence>
<dbReference type="InterPro" id="IPR027417">
    <property type="entry name" value="P-loop_NTPase"/>
</dbReference>
<evidence type="ECO:0000256" key="1">
    <source>
        <dbReference type="ARBA" id="ARBA00004651"/>
    </source>
</evidence>
<keyword evidence="9" id="KW-0445">Lipid transport</keyword>
<evidence type="ECO:0000256" key="8">
    <source>
        <dbReference type="ARBA" id="ARBA00022989"/>
    </source>
</evidence>
<dbReference type="SUPFAM" id="SSF90123">
    <property type="entry name" value="ABC transporter transmembrane region"/>
    <property type="match status" value="1"/>
</dbReference>
<dbReference type="RefSeq" id="WP_100264922.1">
    <property type="nucleotide sequence ID" value="NZ_CP018800.1"/>
</dbReference>
<keyword evidence="8 11" id="KW-1133">Transmembrane helix</keyword>
<feature type="domain" description="ABC transmembrane type-1" evidence="13">
    <location>
        <begin position="24"/>
        <end position="305"/>
    </location>
</feature>
<dbReference type="GO" id="GO:0015421">
    <property type="term" value="F:ABC-type oligopeptide transporter activity"/>
    <property type="evidence" value="ECO:0007669"/>
    <property type="project" value="TreeGrafter"/>
</dbReference>
<dbReference type="FunFam" id="3.40.50.300:FF:000221">
    <property type="entry name" value="Multidrug ABC transporter ATP-binding protein"/>
    <property type="match status" value="1"/>
</dbReference>
<evidence type="ECO:0000259" key="12">
    <source>
        <dbReference type="PROSITE" id="PS50893"/>
    </source>
</evidence>
<dbReference type="PROSITE" id="PS50929">
    <property type="entry name" value="ABC_TM1F"/>
    <property type="match status" value="1"/>
</dbReference>
<dbReference type="InterPro" id="IPR011527">
    <property type="entry name" value="ABC1_TM_dom"/>
</dbReference>
<dbReference type="PANTHER" id="PTHR43394">
    <property type="entry name" value="ATP-DEPENDENT PERMEASE MDL1, MITOCHONDRIAL"/>
    <property type="match status" value="1"/>
</dbReference>
<keyword evidence="7" id="KW-1278">Translocase</keyword>
<dbReference type="GO" id="GO:0016887">
    <property type="term" value="F:ATP hydrolysis activity"/>
    <property type="evidence" value="ECO:0007669"/>
    <property type="project" value="InterPro"/>
</dbReference>
<keyword evidence="3" id="KW-1003">Cell membrane</keyword>
<evidence type="ECO:0000256" key="7">
    <source>
        <dbReference type="ARBA" id="ARBA00022967"/>
    </source>
</evidence>
<dbReference type="GO" id="GO:0005524">
    <property type="term" value="F:ATP binding"/>
    <property type="evidence" value="ECO:0007669"/>
    <property type="project" value="UniProtKB-KW"/>
</dbReference>
<dbReference type="AlphaFoldDB" id="A0A2K8L2I9"/>
<dbReference type="EC" id="3.6.3.-" evidence="14"/>
<feature type="transmembrane region" description="Helical" evidence="11">
    <location>
        <begin position="58"/>
        <end position="79"/>
    </location>
</feature>
<keyword evidence="5" id="KW-0547">Nucleotide-binding</keyword>
<dbReference type="InterPro" id="IPR003439">
    <property type="entry name" value="ABC_transporter-like_ATP-bd"/>
</dbReference>
<evidence type="ECO:0000313" key="14">
    <source>
        <dbReference type="EMBL" id="ATX81463.1"/>
    </source>
</evidence>
<dbReference type="GO" id="GO:0005886">
    <property type="term" value="C:plasma membrane"/>
    <property type="evidence" value="ECO:0007669"/>
    <property type="project" value="UniProtKB-SubCell"/>
</dbReference>
<dbReference type="SUPFAM" id="SSF52540">
    <property type="entry name" value="P-loop containing nucleoside triphosphate hydrolases"/>
    <property type="match status" value="1"/>
</dbReference>
<dbReference type="Pfam" id="PF00005">
    <property type="entry name" value="ABC_tran"/>
    <property type="match status" value="1"/>
</dbReference>
<keyword evidence="15" id="KW-1185">Reference proteome</keyword>
<name>A0A2K8L2I9_9PROT</name>
<dbReference type="Gene3D" id="3.40.50.300">
    <property type="entry name" value="P-loop containing nucleotide triphosphate hydrolases"/>
    <property type="match status" value="1"/>
</dbReference>
<evidence type="ECO:0000256" key="5">
    <source>
        <dbReference type="ARBA" id="ARBA00022741"/>
    </source>
</evidence>
<feature type="transmembrane region" description="Helical" evidence="11">
    <location>
        <begin position="21"/>
        <end position="43"/>
    </location>
</feature>
<feature type="transmembrane region" description="Helical" evidence="11">
    <location>
        <begin position="123"/>
        <end position="142"/>
    </location>
</feature>
<dbReference type="InterPro" id="IPR011917">
    <property type="entry name" value="ABC_transpr_lipidA"/>
</dbReference>
<dbReference type="InterPro" id="IPR017871">
    <property type="entry name" value="ABC_transporter-like_CS"/>
</dbReference>
<dbReference type="SMART" id="SM00382">
    <property type="entry name" value="AAA"/>
    <property type="match status" value="1"/>
</dbReference>
<feature type="transmembrane region" description="Helical" evidence="11">
    <location>
        <begin position="270"/>
        <end position="290"/>
    </location>
</feature>
<dbReference type="PANTHER" id="PTHR43394:SF1">
    <property type="entry name" value="ATP-BINDING CASSETTE SUB-FAMILY B MEMBER 10, MITOCHONDRIAL"/>
    <property type="match status" value="1"/>
</dbReference>
<evidence type="ECO:0000256" key="9">
    <source>
        <dbReference type="ARBA" id="ARBA00023055"/>
    </source>
</evidence>
<keyword evidence="10 11" id="KW-0472">Membrane</keyword>
<reference evidence="14 15" key="1">
    <citation type="submission" date="2016-12" db="EMBL/GenBank/DDBJ databases">
        <title>Isolation and genomic insights into novel planktonic Zetaproteobacteria from stratified waters of the Chesapeake Bay.</title>
        <authorList>
            <person name="McAllister S.M."/>
            <person name="Kato S."/>
            <person name="Chan C.S."/>
            <person name="Chiu B.K."/>
            <person name="Field E.K."/>
        </authorList>
    </citation>
    <scope>NUCLEOTIDE SEQUENCE [LARGE SCALE GENOMIC DNA]</scope>
    <source>
        <strain evidence="14 15">CP-8</strain>
    </source>
</reference>
<keyword evidence="2" id="KW-0813">Transport</keyword>
<dbReference type="Proteomes" id="UP000231637">
    <property type="component" value="Chromosome"/>
</dbReference>
<keyword evidence="4 11" id="KW-0812">Transmembrane</keyword>
<protein>
    <submittedName>
        <fullName evidence="14">ATP-binding cassette, subfamily B, MsbA</fullName>
        <ecNumber evidence="14">3.6.3.-</ecNumber>
    </submittedName>
</protein>
<dbReference type="InterPro" id="IPR036640">
    <property type="entry name" value="ABC1_TM_sf"/>
</dbReference>
<sequence length="591" mass="65165">MEGSTELYRRLLAFLFPYKGRLTLATLCMVVLAACTAAMAWMLKPVLDEALGGQNRDLIYLIPLLIIGLYVLKGGAYFGQAYLMGYIGQRVIYDIRNLLYERLTAQSLAFFSHRKTGELLARLSYDVTLVQSAVSTAVTALMRDAISIIFLLAVVFIQDWLLALIAMLVFPAVIYPIARFGRKMRRATLDGQASMGDLTSLLEETVGGIRVVKAFGMEEYERSRFRKFTGDFLAHQLKVFRVHALSFPIMELLAGFGIAGVLFYGGMRVASGETTAGTLVSFLAAVIMLYEPVKRLSRANNEIQQGLAAAERIFEVVDEPIQVYDLDDAKELASFSDAIVFDDVSLIYPGTEKSVLERISFTVRAGQVVALVGRSGAGKSSLANLVPRFIDVTEGSVLIDGHDIRNVTQASLRNQIALVTQEIILFNDTILNNIAYGHEDIDFQRVEEVARAANAHEFISQLPDGYNTLVGERGAILSGGQRQRLSLARALLKDSPILILDEATSALDTESERLVQQAIDLLMKNRTVIVIAHRLSTIRDADCIVVLDQGRVVQSGRHDELLEQGGIYAELHQMQFQNGSSETAENPAVVI</sequence>
<evidence type="ECO:0000256" key="11">
    <source>
        <dbReference type="SAM" id="Phobius"/>
    </source>
</evidence>
<evidence type="ECO:0000256" key="2">
    <source>
        <dbReference type="ARBA" id="ARBA00022448"/>
    </source>
</evidence>
<dbReference type="Pfam" id="PF00664">
    <property type="entry name" value="ABC_membrane"/>
    <property type="match status" value="1"/>
</dbReference>
<keyword evidence="14" id="KW-0378">Hydrolase</keyword>
<dbReference type="NCBIfam" id="TIGR02203">
    <property type="entry name" value="MsbA_lipidA"/>
    <property type="match status" value="1"/>
</dbReference>
<dbReference type="EMBL" id="CP018800">
    <property type="protein sequence ID" value="ATX81463.1"/>
    <property type="molecule type" value="Genomic_DNA"/>
</dbReference>
<dbReference type="KEGG" id="mfn:Ga0123462_0593"/>
<dbReference type="InterPro" id="IPR003593">
    <property type="entry name" value="AAA+_ATPase"/>
</dbReference>
<evidence type="ECO:0000256" key="6">
    <source>
        <dbReference type="ARBA" id="ARBA00022840"/>
    </source>
</evidence>